<evidence type="ECO:0000313" key="9">
    <source>
        <dbReference type="EMBL" id="QJA96526.1"/>
    </source>
</evidence>
<evidence type="ECO:0000256" key="5">
    <source>
        <dbReference type="ARBA" id="ARBA00022771"/>
    </source>
</evidence>
<feature type="domain" description="Mind bomb SH3 repeat" evidence="8">
    <location>
        <begin position="2"/>
        <end position="45"/>
    </location>
</feature>
<keyword evidence="5" id="KW-0863">Zinc-finger</keyword>
<evidence type="ECO:0000256" key="7">
    <source>
        <dbReference type="ARBA" id="ARBA00022833"/>
    </source>
</evidence>
<evidence type="ECO:0000256" key="4">
    <source>
        <dbReference type="ARBA" id="ARBA00022737"/>
    </source>
</evidence>
<organism evidence="9">
    <name type="scientific">viral metagenome</name>
    <dbReference type="NCBI Taxonomy" id="1070528"/>
    <lineage>
        <taxon>unclassified sequences</taxon>
        <taxon>metagenomes</taxon>
        <taxon>organismal metagenomes</taxon>
    </lineage>
</organism>
<evidence type="ECO:0000259" key="8">
    <source>
        <dbReference type="Pfam" id="PF18346"/>
    </source>
</evidence>
<keyword evidence="4" id="KW-0677">Repeat</keyword>
<keyword evidence="3" id="KW-0479">Metal-binding</keyword>
<dbReference type="InterPro" id="IPR040847">
    <property type="entry name" value="SH3_15"/>
</dbReference>
<dbReference type="GO" id="GO:0008270">
    <property type="term" value="F:zinc ion binding"/>
    <property type="evidence" value="ECO:0007669"/>
    <property type="project" value="UniProtKB-KW"/>
</dbReference>
<evidence type="ECO:0000256" key="6">
    <source>
        <dbReference type="ARBA" id="ARBA00022786"/>
    </source>
</evidence>
<keyword evidence="2" id="KW-0808">Transferase</keyword>
<evidence type="ECO:0000256" key="2">
    <source>
        <dbReference type="ARBA" id="ARBA00022679"/>
    </source>
</evidence>
<dbReference type="Pfam" id="PF18346">
    <property type="entry name" value="SH3_15"/>
    <property type="match status" value="1"/>
</dbReference>
<proteinExistence type="predicted"/>
<keyword evidence="7" id="KW-0862">Zinc</keyword>
<reference evidence="9" key="1">
    <citation type="submission" date="2020-03" db="EMBL/GenBank/DDBJ databases">
        <title>The deep terrestrial virosphere.</title>
        <authorList>
            <person name="Holmfeldt K."/>
            <person name="Nilsson E."/>
            <person name="Simone D."/>
            <person name="Lopez-Fernandez M."/>
            <person name="Wu X."/>
            <person name="de Brujin I."/>
            <person name="Lundin D."/>
            <person name="Andersson A."/>
            <person name="Bertilsson S."/>
            <person name="Dopson M."/>
        </authorList>
    </citation>
    <scope>NUCLEOTIDE SEQUENCE</scope>
    <source>
        <strain evidence="9">MM415B08197</strain>
    </source>
</reference>
<comment type="pathway">
    <text evidence="1">Protein modification; protein ubiquitination.</text>
</comment>
<evidence type="ECO:0000256" key="3">
    <source>
        <dbReference type="ARBA" id="ARBA00022723"/>
    </source>
</evidence>
<accession>A0A6M3LML5</accession>
<evidence type="ECO:0000256" key="1">
    <source>
        <dbReference type="ARBA" id="ARBA00004906"/>
    </source>
</evidence>
<gene>
    <name evidence="9" type="ORF">MM415B08197_0004</name>
</gene>
<sequence>MFEIGDNVKILETATRQKYTQTGGLGWCKDMDKCVGKIFHVKSIYPRVIYLNNPYS</sequence>
<dbReference type="EMBL" id="MT143409">
    <property type="protein sequence ID" value="QJA96526.1"/>
    <property type="molecule type" value="Genomic_DNA"/>
</dbReference>
<dbReference type="GO" id="GO:0016740">
    <property type="term" value="F:transferase activity"/>
    <property type="evidence" value="ECO:0007669"/>
    <property type="project" value="UniProtKB-KW"/>
</dbReference>
<name>A0A6M3LML5_9ZZZZ</name>
<protein>
    <recommendedName>
        <fullName evidence="8">Mind bomb SH3 repeat domain-containing protein</fullName>
    </recommendedName>
</protein>
<dbReference type="AlphaFoldDB" id="A0A6M3LML5"/>
<keyword evidence="6" id="KW-0833">Ubl conjugation pathway</keyword>